<name>A0A1V2L8P8_CYBFA</name>
<sequence>MNSSVTSAIRDVAPTLPEPIPDTLRQLTERLYASSRQKIPLKQHEEAARYHICAIVAVNRNLSELNITNPTLNGVPLPAKSCKELVQLFTSRLDAKNQNASSPIKNQNLTQTPKKDSTLKDKSTAPVTPSPRKRGRPPGSGRKTPLTKKLEAAAEDSPIKKTPQKSSPNKKLQKKIEAFAAKDLAPPLAATVSGLDLEALTSPEKQFILLSSREITALCNKFEIESEITKHIIDTFQQYFNKVTNEWILICGLVLNCYFVVNHRALESQVGAKTSVFKIMFNLQNGGLMLNDIHSSVGIVRSIIEYSRWFKKLRVKYNYPASESISFTSDSMIGPAYRFHSAEAREQQAQWLDYVRSETTIR</sequence>
<comment type="caution">
    <text evidence="8">The sequence shown here is derived from an EMBL/GenBank/DDBJ whole genome shotgun (WGS) entry which is preliminary data.</text>
</comment>
<reference evidence="9" key="1">
    <citation type="journal article" date="2017" name="Genome Announc.">
        <title>Genome sequences of Cyberlindnera fabianii 65, Pichia kudriavzevii 129, and Saccharomyces cerevisiae 131 isolated from fermented masau fruits in Zimbabwe.</title>
        <authorList>
            <person name="van Rijswijck I.M.H."/>
            <person name="Derks M.F.L."/>
            <person name="Abee T."/>
            <person name="de Ridder D."/>
            <person name="Smid E.J."/>
        </authorList>
    </citation>
    <scope>NUCLEOTIDE SEQUENCE [LARGE SCALE GENOMIC DNA]</scope>
    <source>
        <strain evidence="9">65</strain>
    </source>
</reference>
<dbReference type="OMA" id="ARYHICA"/>
<dbReference type="PIRSF" id="PIRSF022941">
    <property type="entry name" value="ORC6_fun"/>
    <property type="match status" value="1"/>
</dbReference>
<comment type="similarity">
    <text evidence="2">Belongs to the ORC6 family.</text>
</comment>
<dbReference type="STRING" id="36022.A0A1V2L8P8"/>
<dbReference type="GO" id="GO:0005664">
    <property type="term" value="C:nuclear origin of replication recognition complex"/>
    <property type="evidence" value="ECO:0007669"/>
    <property type="project" value="InterPro"/>
</dbReference>
<dbReference type="GO" id="GO:0003677">
    <property type="term" value="F:DNA binding"/>
    <property type="evidence" value="ECO:0007669"/>
    <property type="project" value="UniProtKB-KW"/>
</dbReference>
<dbReference type="AlphaFoldDB" id="A0A1V2L8P8"/>
<keyword evidence="5" id="KW-0539">Nucleus</keyword>
<evidence type="ECO:0000256" key="3">
    <source>
        <dbReference type="ARBA" id="ARBA00022705"/>
    </source>
</evidence>
<feature type="domain" description="ORC6 first cyclin-like" evidence="7">
    <location>
        <begin position="9"/>
        <end position="96"/>
    </location>
</feature>
<dbReference type="InterPro" id="IPR016811">
    <property type="entry name" value="ORC6_fun"/>
</dbReference>
<evidence type="ECO:0000256" key="6">
    <source>
        <dbReference type="SAM" id="MobiDB-lite"/>
    </source>
</evidence>
<feature type="compositionally biased region" description="Polar residues" evidence="6">
    <location>
        <begin position="97"/>
        <end position="112"/>
    </location>
</feature>
<evidence type="ECO:0000313" key="8">
    <source>
        <dbReference type="EMBL" id="ONH68268.1"/>
    </source>
</evidence>
<gene>
    <name evidence="8" type="ORF">BON22_1953</name>
</gene>
<dbReference type="Proteomes" id="UP000189513">
    <property type="component" value="Unassembled WGS sequence"/>
</dbReference>
<dbReference type="EMBL" id="MPUK01000003">
    <property type="protein sequence ID" value="ONH68268.1"/>
    <property type="molecule type" value="Genomic_DNA"/>
</dbReference>
<keyword evidence="9" id="KW-1185">Reference proteome</keyword>
<proteinExistence type="inferred from homology"/>
<organism evidence="8 9">
    <name type="scientific">Cyberlindnera fabianii</name>
    <name type="common">Yeast</name>
    <name type="synonym">Hansenula fabianii</name>
    <dbReference type="NCBI Taxonomy" id="36022"/>
    <lineage>
        <taxon>Eukaryota</taxon>
        <taxon>Fungi</taxon>
        <taxon>Dikarya</taxon>
        <taxon>Ascomycota</taxon>
        <taxon>Saccharomycotina</taxon>
        <taxon>Saccharomycetes</taxon>
        <taxon>Phaffomycetales</taxon>
        <taxon>Phaffomycetaceae</taxon>
        <taxon>Cyberlindnera</taxon>
    </lineage>
</organism>
<dbReference type="VEuPathDB" id="FungiDB:BON22_1953"/>
<feature type="compositionally biased region" description="Basic and acidic residues" evidence="6">
    <location>
        <begin position="113"/>
        <end position="123"/>
    </location>
</feature>
<dbReference type="InterPro" id="IPR008721">
    <property type="entry name" value="ORC6_cyclin_first"/>
</dbReference>
<feature type="region of interest" description="Disordered" evidence="6">
    <location>
        <begin position="97"/>
        <end position="172"/>
    </location>
</feature>
<keyword evidence="4" id="KW-0238">DNA-binding</keyword>
<evidence type="ECO:0000259" key="7">
    <source>
        <dbReference type="Pfam" id="PF05460"/>
    </source>
</evidence>
<dbReference type="GO" id="GO:0006260">
    <property type="term" value="P:DNA replication"/>
    <property type="evidence" value="ECO:0007669"/>
    <property type="project" value="UniProtKB-KW"/>
</dbReference>
<evidence type="ECO:0000256" key="1">
    <source>
        <dbReference type="ARBA" id="ARBA00004123"/>
    </source>
</evidence>
<evidence type="ECO:0000256" key="4">
    <source>
        <dbReference type="ARBA" id="ARBA00023125"/>
    </source>
</evidence>
<evidence type="ECO:0000256" key="2">
    <source>
        <dbReference type="ARBA" id="ARBA00010840"/>
    </source>
</evidence>
<evidence type="ECO:0000256" key="5">
    <source>
        <dbReference type="ARBA" id="ARBA00023242"/>
    </source>
</evidence>
<keyword evidence="3" id="KW-0235">DNA replication</keyword>
<comment type="subcellular location">
    <subcellularLocation>
        <location evidence="1">Nucleus</location>
    </subcellularLocation>
</comment>
<accession>A0A1V2L8P8</accession>
<protein>
    <submittedName>
        <fullName evidence="8">Origin recognition complex subunit 6</fullName>
    </submittedName>
</protein>
<dbReference type="Pfam" id="PF05460">
    <property type="entry name" value="ORC6"/>
    <property type="match status" value="1"/>
</dbReference>
<evidence type="ECO:0000313" key="9">
    <source>
        <dbReference type="Proteomes" id="UP000189513"/>
    </source>
</evidence>